<dbReference type="InterPro" id="IPR009057">
    <property type="entry name" value="Homeodomain-like_sf"/>
</dbReference>
<dbReference type="GO" id="GO:0003700">
    <property type="term" value="F:DNA-binding transcription factor activity"/>
    <property type="evidence" value="ECO:0007669"/>
    <property type="project" value="InterPro"/>
</dbReference>
<reference evidence="5 6" key="2">
    <citation type="journal article" date="2013" name="PLoS ONE">
        <title>INDIGO - INtegrated Data Warehouse of MIcrobial GenOmes with Examples from the Red Sea Extremophiles.</title>
        <authorList>
            <person name="Alam I."/>
            <person name="Antunes A."/>
            <person name="Kamau A.A."/>
            <person name="Ba Alawi W."/>
            <person name="Kalkatawi M."/>
            <person name="Stingl U."/>
            <person name="Bajic V.B."/>
        </authorList>
    </citation>
    <scope>NUCLEOTIDE SEQUENCE [LARGE SCALE GENOMIC DNA]</scope>
    <source>
        <strain evidence="5 6">SSD-17B</strain>
    </source>
</reference>
<dbReference type="InterPro" id="IPR011009">
    <property type="entry name" value="Kinase-like_dom_sf"/>
</dbReference>
<proteinExistence type="predicted"/>
<evidence type="ECO:0000256" key="2">
    <source>
        <dbReference type="ARBA" id="ARBA00023125"/>
    </source>
</evidence>
<dbReference type="GO" id="GO:0043565">
    <property type="term" value="F:sequence-specific DNA binding"/>
    <property type="evidence" value="ECO:0007669"/>
    <property type="project" value="InterPro"/>
</dbReference>
<dbReference type="Gene3D" id="1.10.10.60">
    <property type="entry name" value="Homeodomain-like"/>
    <property type="match status" value="2"/>
</dbReference>
<evidence type="ECO:0000256" key="1">
    <source>
        <dbReference type="ARBA" id="ARBA00023015"/>
    </source>
</evidence>
<keyword evidence="5" id="KW-0418">Kinase</keyword>
<dbReference type="Pfam" id="PF01636">
    <property type="entry name" value="APH"/>
    <property type="match status" value="1"/>
</dbReference>
<dbReference type="PANTHER" id="PTHR47504">
    <property type="entry name" value="RIGHT ORIGIN-BINDING PROTEIN"/>
    <property type="match status" value="1"/>
</dbReference>
<dbReference type="eggNOG" id="COG2207">
    <property type="taxonomic scope" value="Bacteria"/>
</dbReference>
<dbReference type="PANTHER" id="PTHR47504:SF5">
    <property type="entry name" value="RIGHT ORIGIN-BINDING PROTEIN"/>
    <property type="match status" value="1"/>
</dbReference>
<evidence type="ECO:0000313" key="6">
    <source>
        <dbReference type="Proteomes" id="UP000005707"/>
    </source>
</evidence>
<dbReference type="SUPFAM" id="SSF56112">
    <property type="entry name" value="Protein kinase-like (PK-like)"/>
    <property type="match status" value="1"/>
</dbReference>
<dbReference type="SUPFAM" id="SSF46689">
    <property type="entry name" value="Homeodomain-like"/>
    <property type="match status" value="2"/>
</dbReference>
<organism evidence="5 6">
    <name type="scientific">Haloplasma contractile SSD-17B</name>
    <dbReference type="NCBI Taxonomy" id="1033810"/>
    <lineage>
        <taxon>Bacteria</taxon>
        <taxon>Bacillati</taxon>
        <taxon>Mycoplasmatota</taxon>
        <taxon>Mollicutes</taxon>
        <taxon>Haloplasmatales</taxon>
        <taxon>Haloplasmataceae</taxon>
        <taxon>Haloplasma</taxon>
    </lineage>
</organism>
<dbReference type="Pfam" id="PF12833">
    <property type="entry name" value="HTH_18"/>
    <property type="match status" value="1"/>
</dbReference>
<dbReference type="InterPro" id="IPR002575">
    <property type="entry name" value="Aminoglycoside_PTrfase"/>
</dbReference>
<evidence type="ECO:0000259" key="4">
    <source>
        <dbReference type="PROSITE" id="PS01124"/>
    </source>
</evidence>
<dbReference type="Gene3D" id="3.90.1200.10">
    <property type="match status" value="1"/>
</dbReference>
<protein>
    <submittedName>
        <fullName evidence="5">Homoserine kinase type II protein</fullName>
        <ecNumber evidence="5">2.7.1.39</ecNumber>
    </submittedName>
</protein>
<dbReference type="EMBL" id="AFNU02000009">
    <property type="protein sequence ID" value="ERJ11670.1"/>
    <property type="molecule type" value="Genomic_DNA"/>
</dbReference>
<dbReference type="SMART" id="SM00342">
    <property type="entry name" value="HTH_ARAC"/>
    <property type="match status" value="1"/>
</dbReference>
<dbReference type="InterPro" id="IPR050959">
    <property type="entry name" value="MarA-like"/>
</dbReference>
<comment type="caution">
    <text evidence="5">The sequence shown here is derived from an EMBL/GenBank/DDBJ whole genome shotgun (WGS) entry which is preliminary data.</text>
</comment>
<evidence type="ECO:0000313" key="5">
    <source>
        <dbReference type="EMBL" id="ERJ11670.1"/>
    </source>
</evidence>
<keyword evidence="1" id="KW-0805">Transcription regulation</keyword>
<dbReference type="RefSeq" id="WP_008825393.1">
    <property type="nucleotide sequence ID" value="NZ_AFNU02000009.1"/>
</dbReference>
<dbReference type="EC" id="2.7.1.39" evidence="5"/>
<keyword evidence="6" id="KW-1185">Reference proteome</keyword>
<dbReference type="InterPro" id="IPR018060">
    <property type="entry name" value="HTH_AraC"/>
</dbReference>
<keyword evidence="2" id="KW-0238">DNA-binding</keyword>
<gene>
    <name evidence="5" type="ORF">HLPCO_002371</name>
</gene>
<reference evidence="5 6" key="1">
    <citation type="journal article" date="2011" name="J. Bacteriol.">
        <title>Genome sequence of Haloplasma contractile, an unusual contractile bacterium from a deep-sea anoxic brine lake.</title>
        <authorList>
            <person name="Antunes A."/>
            <person name="Alam I."/>
            <person name="El Dorry H."/>
            <person name="Siam R."/>
            <person name="Robertson A."/>
            <person name="Bajic V.B."/>
            <person name="Stingl U."/>
        </authorList>
    </citation>
    <scope>NUCLEOTIDE SEQUENCE [LARGE SCALE GENOMIC DNA]</scope>
    <source>
        <strain evidence="5 6">SSD-17B</strain>
    </source>
</reference>
<dbReference type="OrthoDB" id="48950at2"/>
<keyword evidence="5" id="KW-0808">Transferase</keyword>
<dbReference type="STRING" id="1033810.HLPCO_002371"/>
<name>U2FFH5_9MOLU</name>
<accession>U2FFH5</accession>
<sequence>METIDILQETVDYIEERLKTDITADELSKFSGYSVYHLYHLFRTNIGMSLFSFITKRRLLHALYETQSGEKLISVCLNYGFDTHAGFYKAFKRQFGCSPTRYLQIRQVSRPKRYNLREELMVMLTQAQVRQKINNNWDIKPISSIENGEVADKKLYHLFHINDQYIFKAGKNISDIMTHIQIARFLNAKGIQVSSPVTTRKGEDFIITNDGYEILLNKVIGKTLSTEERYVNNRIEIGKQYGIAIGYLHQALNLENYELDVPTNNIVDTMINWALPETKLYMKQWEVNLPEEFYNDCTDHFRRLVAGLKKQVVHRDIHPSNIIFNKEKVSGFIDFEISERNVRIFDPCYCATGMLSEAELVENGYEHWLDLFKGIMTGYHAICPLTVEEKQSIIYIIYSIQCVFIAWLGDKEEYRKLSHTNRKMLYWLYQNKNKIQLIIDNL</sequence>
<dbReference type="GO" id="GO:0004413">
    <property type="term" value="F:homoserine kinase activity"/>
    <property type="evidence" value="ECO:0007669"/>
    <property type="project" value="UniProtKB-EC"/>
</dbReference>
<dbReference type="PROSITE" id="PS01124">
    <property type="entry name" value="HTH_ARAC_FAMILY_2"/>
    <property type="match status" value="1"/>
</dbReference>
<feature type="domain" description="HTH araC/xylS-type" evidence="4">
    <location>
        <begin position="8"/>
        <end position="105"/>
    </location>
</feature>
<keyword evidence="3" id="KW-0804">Transcription</keyword>
<dbReference type="eggNOG" id="COG2334">
    <property type="taxonomic scope" value="Bacteria"/>
</dbReference>
<dbReference type="AlphaFoldDB" id="U2FFH5"/>
<evidence type="ECO:0000256" key="3">
    <source>
        <dbReference type="ARBA" id="ARBA00023163"/>
    </source>
</evidence>
<dbReference type="InParanoid" id="U2FFH5"/>
<dbReference type="Proteomes" id="UP000005707">
    <property type="component" value="Unassembled WGS sequence"/>
</dbReference>